<reference evidence="2 3" key="1">
    <citation type="journal article" date="2019" name="Int. J. Syst. Evol. Microbiol.">
        <title>The Global Catalogue of Microorganisms (GCM) 10K type strain sequencing project: providing services to taxonomists for standard genome sequencing and annotation.</title>
        <authorList>
            <consortium name="The Broad Institute Genomics Platform"/>
            <consortium name="The Broad Institute Genome Sequencing Center for Infectious Disease"/>
            <person name="Wu L."/>
            <person name="Ma J."/>
        </authorList>
    </citation>
    <scope>NUCLEOTIDE SEQUENCE [LARGE SCALE GENOMIC DNA]</scope>
    <source>
        <strain evidence="2 3">JCM 14917</strain>
    </source>
</reference>
<feature type="compositionally biased region" description="Basic and acidic residues" evidence="1">
    <location>
        <begin position="1"/>
        <end position="15"/>
    </location>
</feature>
<feature type="region of interest" description="Disordered" evidence="1">
    <location>
        <begin position="102"/>
        <end position="125"/>
    </location>
</feature>
<dbReference type="EMBL" id="BAAAON010000001">
    <property type="protein sequence ID" value="GAA2171891.1"/>
    <property type="molecule type" value="Genomic_DNA"/>
</dbReference>
<feature type="compositionally biased region" description="Polar residues" evidence="1">
    <location>
        <begin position="104"/>
        <end position="114"/>
    </location>
</feature>
<protein>
    <submittedName>
        <fullName evidence="2">Uncharacterized protein</fullName>
    </submittedName>
</protein>
<feature type="region of interest" description="Disordered" evidence="1">
    <location>
        <begin position="1"/>
        <end position="28"/>
    </location>
</feature>
<keyword evidence="3" id="KW-1185">Reference proteome</keyword>
<feature type="compositionally biased region" description="Basic and acidic residues" evidence="1">
    <location>
        <begin position="115"/>
        <end position="125"/>
    </location>
</feature>
<feature type="region of interest" description="Disordered" evidence="1">
    <location>
        <begin position="61"/>
        <end position="87"/>
    </location>
</feature>
<gene>
    <name evidence="2" type="ORF">GCM10009784_00250</name>
</gene>
<sequence length="125" mass="13307">MEGRQHPQGARRLDGDLPGGESKRTCTANGHVVYRQVTPATRSQLDGKIATFARRNTQTVDRIPGSSGRLPALPYPSPESPRGMVTHSEGTDCLLAQADGARQLSLNADSPRGSSESEVHSAAED</sequence>
<evidence type="ECO:0000313" key="2">
    <source>
        <dbReference type="EMBL" id="GAA2171891.1"/>
    </source>
</evidence>
<name>A0ABN3ALU2_9MICC</name>
<accession>A0ABN3ALU2</accession>
<comment type="caution">
    <text evidence="2">The sequence shown here is derived from an EMBL/GenBank/DDBJ whole genome shotgun (WGS) entry which is preliminary data.</text>
</comment>
<dbReference type="Proteomes" id="UP001500974">
    <property type="component" value="Unassembled WGS sequence"/>
</dbReference>
<evidence type="ECO:0000313" key="3">
    <source>
        <dbReference type="Proteomes" id="UP001500974"/>
    </source>
</evidence>
<organism evidence="2 3">
    <name type="scientific">Arthrobacter parietis</name>
    <dbReference type="NCBI Taxonomy" id="271434"/>
    <lineage>
        <taxon>Bacteria</taxon>
        <taxon>Bacillati</taxon>
        <taxon>Actinomycetota</taxon>
        <taxon>Actinomycetes</taxon>
        <taxon>Micrococcales</taxon>
        <taxon>Micrococcaceae</taxon>
        <taxon>Arthrobacter</taxon>
    </lineage>
</organism>
<evidence type="ECO:0000256" key="1">
    <source>
        <dbReference type="SAM" id="MobiDB-lite"/>
    </source>
</evidence>
<proteinExistence type="predicted"/>